<organism evidence="2 3">
    <name type="scientific">Caenimonas sedimenti</name>
    <dbReference type="NCBI Taxonomy" id="2596921"/>
    <lineage>
        <taxon>Bacteria</taxon>
        <taxon>Pseudomonadati</taxon>
        <taxon>Pseudomonadota</taxon>
        <taxon>Betaproteobacteria</taxon>
        <taxon>Burkholderiales</taxon>
        <taxon>Comamonadaceae</taxon>
        <taxon>Caenimonas</taxon>
    </lineage>
</organism>
<comment type="caution">
    <text evidence="2">The sequence shown here is derived from an EMBL/GenBank/DDBJ whole genome shotgun (WGS) entry which is preliminary data.</text>
</comment>
<reference evidence="2 3" key="1">
    <citation type="submission" date="2019-07" db="EMBL/GenBank/DDBJ databases">
        <title>Caenimonas sedimenti sp. nov., isolated from activated sludge.</title>
        <authorList>
            <person name="Xu J."/>
        </authorList>
    </citation>
    <scope>NUCLEOTIDE SEQUENCE [LARGE SCALE GENOMIC DNA]</scope>
    <source>
        <strain evidence="2 3">HX-9-20</strain>
    </source>
</reference>
<dbReference type="RefSeq" id="WP_145896293.1">
    <property type="nucleotide sequence ID" value="NZ_VOBQ01000023.1"/>
</dbReference>
<accession>A0A562ZHG6</accession>
<dbReference type="InterPro" id="IPR007936">
    <property type="entry name" value="VapE-like_dom"/>
</dbReference>
<sequence length="750" mass="83843">MGAIERLGSMGTRHAEAKRLLSKGFRLCALHPMSKRPVGEDWQHSPVSHIDEDAGGYGMLLAANGLCSIDPDNQELARVGLLRCGFDLEAILDAGVRTVSTRPGSGGRSTFRAGSRPLKWITFRSKRDGVALELRATSINLQDTLPGTIYMTPDGGPYEQRYASERRLDVAPSLPDEFEAWWSHLSTDLAFLHEQQRLFSGAGVEISVSGGDGNLAFPSTYRVEFNSNHLVPVLLERNGYTQGRNGRWAPPRATGTAGVRPIPHRDGLWQSDHASDPLHGTFDAWSAFVVLEHGGNVNAAEVAWSQKRDAALAEGFVDVTPLEPAERALPPFRRNLKTGEVLTRRGNIVLALGRPDLSGFRVRFDEFRGEIMIATHGQENWRPFQDTDYTAICLRLEQQFFRNIGRELIRETVAFVAGVDRFDSAGQWLAGLSWDGVPRVESFFTRCFGTADTSYTRAVAKYMWSAMAGRVLVPGVKCDMVPVLVGEQGMRKSSAVAALVPSSEYFTTVDLSRKDEELARLMRGKLVIELDELKGLSTREAEHIKAFITRRHEEWTPKYMEMNVRYDRRCIFVGTSNRDDFLADDTGNRRWLPLHCGMCDPNTVVLQREQLWAEARDLFKTHGVMHAEAERLARPEHGKFVEHDEWDIVVAEWLNNLDYTTGLPYRSRPYLTSKEVLSGALSIAVAQQSKANQMRVRRVLMRLGYQPANKYVNGIRTRMYIAPAVPLLLPAGSAAGGTTEHVENDAENLF</sequence>
<dbReference type="AlphaFoldDB" id="A0A562ZHG6"/>
<keyword evidence="3" id="KW-1185">Reference proteome</keyword>
<dbReference type="Proteomes" id="UP000318199">
    <property type="component" value="Unassembled WGS sequence"/>
</dbReference>
<dbReference type="PANTHER" id="PTHR34985">
    <property type="entry name" value="SLR0554 PROTEIN"/>
    <property type="match status" value="1"/>
</dbReference>
<gene>
    <name evidence="2" type="ORF">FN976_25615</name>
</gene>
<dbReference type="EMBL" id="VOBQ01000023">
    <property type="protein sequence ID" value="TWO67766.1"/>
    <property type="molecule type" value="Genomic_DNA"/>
</dbReference>
<name>A0A562ZHG6_9BURK</name>
<dbReference type="OrthoDB" id="110640at2"/>
<feature type="domain" description="Virulence-associated protein E-like" evidence="1">
    <location>
        <begin position="429"/>
        <end position="634"/>
    </location>
</feature>
<protein>
    <recommendedName>
        <fullName evidence="1">Virulence-associated protein E-like domain-containing protein</fullName>
    </recommendedName>
</protein>
<dbReference type="PANTHER" id="PTHR34985:SF1">
    <property type="entry name" value="SLR0554 PROTEIN"/>
    <property type="match status" value="1"/>
</dbReference>
<evidence type="ECO:0000259" key="1">
    <source>
        <dbReference type="Pfam" id="PF05272"/>
    </source>
</evidence>
<dbReference type="Pfam" id="PF05272">
    <property type="entry name" value="VapE-like_dom"/>
    <property type="match status" value="1"/>
</dbReference>
<evidence type="ECO:0000313" key="3">
    <source>
        <dbReference type="Proteomes" id="UP000318199"/>
    </source>
</evidence>
<evidence type="ECO:0000313" key="2">
    <source>
        <dbReference type="EMBL" id="TWO67766.1"/>
    </source>
</evidence>
<proteinExistence type="predicted"/>